<dbReference type="EMBL" id="ML977701">
    <property type="protein sequence ID" value="KAF1993490.1"/>
    <property type="molecule type" value="Genomic_DNA"/>
</dbReference>
<dbReference type="AlphaFoldDB" id="A0A6A5VVT2"/>
<feature type="compositionally biased region" description="Low complexity" evidence="5">
    <location>
        <begin position="89"/>
        <end position="100"/>
    </location>
</feature>
<dbReference type="PANTHER" id="PTHR46910:SF3">
    <property type="entry name" value="HALOTOLERANCE PROTEIN 9-RELATED"/>
    <property type="match status" value="1"/>
</dbReference>
<dbReference type="GO" id="GO:0003677">
    <property type="term" value="F:DNA binding"/>
    <property type="evidence" value="ECO:0007669"/>
    <property type="project" value="UniProtKB-KW"/>
</dbReference>
<dbReference type="GO" id="GO:0008270">
    <property type="term" value="F:zinc ion binding"/>
    <property type="evidence" value="ECO:0007669"/>
    <property type="project" value="InterPro"/>
</dbReference>
<keyword evidence="9" id="KW-1185">Reference proteome</keyword>
<evidence type="ECO:0000313" key="9">
    <source>
        <dbReference type="Proteomes" id="UP000799779"/>
    </source>
</evidence>
<dbReference type="OrthoDB" id="39175at2759"/>
<dbReference type="InterPro" id="IPR017896">
    <property type="entry name" value="4Fe4S_Fe-S-bd"/>
</dbReference>
<dbReference type="CDD" id="cd00067">
    <property type="entry name" value="GAL4"/>
    <property type="match status" value="1"/>
</dbReference>
<dbReference type="GO" id="GO:0000981">
    <property type="term" value="F:DNA-binding transcription factor activity, RNA polymerase II-specific"/>
    <property type="evidence" value="ECO:0007669"/>
    <property type="project" value="InterPro"/>
</dbReference>
<dbReference type="GO" id="GO:0005634">
    <property type="term" value="C:nucleus"/>
    <property type="evidence" value="ECO:0007669"/>
    <property type="project" value="UniProtKB-SubCell"/>
</dbReference>
<dbReference type="PROSITE" id="PS51379">
    <property type="entry name" value="4FE4S_FER_2"/>
    <property type="match status" value="1"/>
</dbReference>
<dbReference type="PROSITE" id="PS50048">
    <property type="entry name" value="ZN2_CY6_FUNGAL_2"/>
    <property type="match status" value="1"/>
</dbReference>
<evidence type="ECO:0008006" key="10">
    <source>
        <dbReference type="Google" id="ProtNLM"/>
    </source>
</evidence>
<dbReference type="Proteomes" id="UP000799779">
    <property type="component" value="Unassembled WGS sequence"/>
</dbReference>
<evidence type="ECO:0000256" key="3">
    <source>
        <dbReference type="ARBA" id="ARBA00023125"/>
    </source>
</evidence>
<gene>
    <name evidence="8" type="ORF">P154DRAFT_582758</name>
</gene>
<dbReference type="PANTHER" id="PTHR46910">
    <property type="entry name" value="TRANSCRIPTION FACTOR PDR1"/>
    <property type="match status" value="1"/>
</dbReference>
<comment type="subcellular location">
    <subcellularLocation>
        <location evidence="1">Nucleus</location>
    </subcellularLocation>
</comment>
<dbReference type="CDD" id="cd12148">
    <property type="entry name" value="fungal_TF_MHR"/>
    <property type="match status" value="1"/>
</dbReference>
<reference evidence="8" key="1">
    <citation type="journal article" date="2020" name="Stud. Mycol.">
        <title>101 Dothideomycetes genomes: a test case for predicting lifestyles and emergence of pathogens.</title>
        <authorList>
            <person name="Haridas S."/>
            <person name="Albert R."/>
            <person name="Binder M."/>
            <person name="Bloem J."/>
            <person name="Labutti K."/>
            <person name="Salamov A."/>
            <person name="Andreopoulos B."/>
            <person name="Baker S."/>
            <person name="Barry K."/>
            <person name="Bills G."/>
            <person name="Bluhm B."/>
            <person name="Cannon C."/>
            <person name="Castanera R."/>
            <person name="Culley D."/>
            <person name="Daum C."/>
            <person name="Ezra D."/>
            <person name="Gonzalez J."/>
            <person name="Henrissat B."/>
            <person name="Kuo A."/>
            <person name="Liang C."/>
            <person name="Lipzen A."/>
            <person name="Lutzoni F."/>
            <person name="Magnuson J."/>
            <person name="Mondo S."/>
            <person name="Nolan M."/>
            <person name="Ohm R."/>
            <person name="Pangilinan J."/>
            <person name="Park H.-J."/>
            <person name="Ramirez L."/>
            <person name="Alfaro M."/>
            <person name="Sun H."/>
            <person name="Tritt A."/>
            <person name="Yoshinaga Y."/>
            <person name="Zwiers L.-H."/>
            <person name="Turgeon B."/>
            <person name="Goodwin S."/>
            <person name="Spatafora J."/>
            <person name="Crous P."/>
            <person name="Grigoriev I."/>
        </authorList>
    </citation>
    <scope>NUCLEOTIDE SEQUENCE</scope>
    <source>
        <strain evidence="8">CBS 123094</strain>
    </source>
</reference>
<keyword evidence="4" id="KW-0539">Nucleus</keyword>
<feature type="domain" description="4Fe-4S ferredoxin-type" evidence="7">
    <location>
        <begin position="11"/>
        <end position="42"/>
    </location>
</feature>
<dbReference type="InterPro" id="IPR050987">
    <property type="entry name" value="AtrR-like"/>
</dbReference>
<dbReference type="SMART" id="SM00066">
    <property type="entry name" value="GAL4"/>
    <property type="match status" value="1"/>
</dbReference>
<evidence type="ECO:0000256" key="4">
    <source>
        <dbReference type="ARBA" id="ARBA00023242"/>
    </source>
</evidence>
<dbReference type="PROSITE" id="PS00463">
    <property type="entry name" value="ZN2_CY6_FUNGAL_1"/>
    <property type="match status" value="1"/>
</dbReference>
<evidence type="ECO:0000256" key="2">
    <source>
        <dbReference type="ARBA" id="ARBA00022723"/>
    </source>
</evidence>
<name>A0A6A5VVT2_9PLEO</name>
<sequence>MVMKLSCVRCKQKKIKCNKCDERCGQCAAVYPSAECIYMERKKRLRLAQQKLAVGDLARRLESIEKQINTTEYGSPSSLPTQMRESPDDTTPTDHSTTPSGRVMTEGGPESWIYRLANDARHNFEKVNTQSQLTSALTPASTVGPAMTALDEALEDLGKLRIRSDQGILKDHAFQISSGTAKACINAFIEILGSMVVLELIVNSFELDILKALPDVINSPFVSIDPALRVLYYNGLFYGLHKMHGPGNEFSQGAYYKCLEAVPAWLDAATGSEMDIYAAAITCWTSVQNFDYLLSWKFHVKSCQFLKNRGIDQLDVLPAKTHAEEEERQTRRFLYWHILQTDLVFRLFYNKPSALQWSPNAVKPPTIFSPRNMQPSVPHTVLHVFWIRFTVLMAEVYEILNATSDVDHEHLSQDVETYCSKMESLIEECNMVLYRFLAHMFPFVKPDDGAVLTVSIKEHYMKSPKTDATLAYLFADQMINTYASIIGVKRKARRLVTDHQVDAITLRSARKIISLILQFDIWRSDYVETDFVFVHFISFYPFCAVFSLYENILASSDPDTCEEDVQSLERTGAAMKKACKVHPEYVPITNTILALNKVCRTTQDSRRHKDSPSIDAIPNTSVQPLADLIQLPSPSQLQRPTTSRGLNPPASFALGDIPGSDLPFSFPQDLSLDSGEFHPMGAMRALENEFIERNWHETWWDMNGDMDMGLESTPS</sequence>
<dbReference type="InterPro" id="IPR036864">
    <property type="entry name" value="Zn2-C6_fun-type_DNA-bd_sf"/>
</dbReference>
<dbReference type="Gene3D" id="4.10.240.10">
    <property type="entry name" value="Zn(2)-C6 fungal-type DNA-binding domain"/>
    <property type="match status" value="1"/>
</dbReference>
<protein>
    <recommendedName>
        <fullName evidence="10">Zn(2)-C6 fungal-type domain-containing protein</fullName>
    </recommendedName>
</protein>
<evidence type="ECO:0000313" key="8">
    <source>
        <dbReference type="EMBL" id="KAF1993490.1"/>
    </source>
</evidence>
<evidence type="ECO:0000256" key="5">
    <source>
        <dbReference type="SAM" id="MobiDB-lite"/>
    </source>
</evidence>
<feature type="region of interest" description="Disordered" evidence="5">
    <location>
        <begin position="68"/>
        <end position="107"/>
    </location>
</feature>
<feature type="compositionally biased region" description="Polar residues" evidence="5">
    <location>
        <begin position="68"/>
        <end position="84"/>
    </location>
</feature>
<evidence type="ECO:0000259" key="6">
    <source>
        <dbReference type="PROSITE" id="PS50048"/>
    </source>
</evidence>
<keyword evidence="2" id="KW-0479">Metal-binding</keyword>
<keyword evidence="3" id="KW-0238">DNA-binding</keyword>
<proteinExistence type="predicted"/>
<feature type="domain" description="Zn(2)-C6 fungal-type" evidence="6">
    <location>
        <begin position="6"/>
        <end position="38"/>
    </location>
</feature>
<organism evidence="8 9">
    <name type="scientific">Amniculicola lignicola CBS 123094</name>
    <dbReference type="NCBI Taxonomy" id="1392246"/>
    <lineage>
        <taxon>Eukaryota</taxon>
        <taxon>Fungi</taxon>
        <taxon>Dikarya</taxon>
        <taxon>Ascomycota</taxon>
        <taxon>Pezizomycotina</taxon>
        <taxon>Dothideomycetes</taxon>
        <taxon>Pleosporomycetidae</taxon>
        <taxon>Pleosporales</taxon>
        <taxon>Amniculicolaceae</taxon>
        <taxon>Amniculicola</taxon>
    </lineage>
</organism>
<evidence type="ECO:0000256" key="1">
    <source>
        <dbReference type="ARBA" id="ARBA00004123"/>
    </source>
</evidence>
<dbReference type="InterPro" id="IPR001138">
    <property type="entry name" value="Zn2Cys6_DnaBD"/>
</dbReference>
<evidence type="ECO:0000259" key="7">
    <source>
        <dbReference type="PROSITE" id="PS51379"/>
    </source>
</evidence>
<accession>A0A6A5VVT2</accession>